<evidence type="ECO:0000256" key="4">
    <source>
        <dbReference type="ARBA" id="ARBA00022801"/>
    </source>
</evidence>
<gene>
    <name evidence="7" type="ORF">SAMN05421508_101270</name>
</gene>
<dbReference type="InterPro" id="IPR036866">
    <property type="entry name" value="RibonucZ/Hydroxyglut_hydro"/>
</dbReference>
<name>A0A286G227_9PROT</name>
<dbReference type="Proteomes" id="UP000219621">
    <property type="component" value="Unassembled WGS sequence"/>
</dbReference>
<evidence type="ECO:0000259" key="6">
    <source>
        <dbReference type="SMART" id="SM00849"/>
    </source>
</evidence>
<dbReference type="Pfam" id="PF00753">
    <property type="entry name" value="Lactamase_B"/>
    <property type="match status" value="1"/>
</dbReference>
<dbReference type="AlphaFoldDB" id="A0A286G227"/>
<evidence type="ECO:0000256" key="3">
    <source>
        <dbReference type="ARBA" id="ARBA00022723"/>
    </source>
</evidence>
<evidence type="ECO:0000313" key="8">
    <source>
        <dbReference type="Proteomes" id="UP000219621"/>
    </source>
</evidence>
<dbReference type="InterPro" id="IPR051013">
    <property type="entry name" value="MBL_superfamily_lactonases"/>
</dbReference>
<evidence type="ECO:0000256" key="1">
    <source>
        <dbReference type="ARBA" id="ARBA00001947"/>
    </source>
</evidence>
<dbReference type="GO" id="GO:0016787">
    <property type="term" value="F:hydrolase activity"/>
    <property type="evidence" value="ECO:0007669"/>
    <property type="project" value="UniProtKB-KW"/>
</dbReference>
<comment type="cofactor">
    <cofactor evidence="1">
        <name>Zn(2+)</name>
        <dbReference type="ChEBI" id="CHEBI:29105"/>
    </cofactor>
</comment>
<organism evidence="7 8">
    <name type="scientific">Caenispirillum bisanense</name>
    <dbReference type="NCBI Taxonomy" id="414052"/>
    <lineage>
        <taxon>Bacteria</taxon>
        <taxon>Pseudomonadati</taxon>
        <taxon>Pseudomonadota</taxon>
        <taxon>Alphaproteobacteria</taxon>
        <taxon>Rhodospirillales</taxon>
        <taxon>Novispirillaceae</taxon>
        <taxon>Caenispirillum</taxon>
    </lineage>
</organism>
<dbReference type="SMART" id="SM00849">
    <property type="entry name" value="Lactamase_B"/>
    <property type="match status" value="1"/>
</dbReference>
<dbReference type="RefSeq" id="WP_097277171.1">
    <property type="nucleotide sequence ID" value="NZ_OCNJ01000001.1"/>
</dbReference>
<feature type="domain" description="Metallo-beta-lactamase" evidence="6">
    <location>
        <begin position="28"/>
        <end position="209"/>
    </location>
</feature>
<evidence type="ECO:0000256" key="2">
    <source>
        <dbReference type="ARBA" id="ARBA00007749"/>
    </source>
</evidence>
<dbReference type="InterPro" id="IPR001279">
    <property type="entry name" value="Metallo-B-lactamas"/>
</dbReference>
<dbReference type="EMBL" id="OCNJ01000001">
    <property type="protein sequence ID" value="SOD89591.1"/>
    <property type="molecule type" value="Genomic_DNA"/>
</dbReference>
<comment type="similarity">
    <text evidence="2">Belongs to the metallo-beta-lactamase superfamily.</text>
</comment>
<proteinExistence type="inferred from homology"/>
<dbReference type="PANTHER" id="PTHR42978:SF2">
    <property type="entry name" value="102 KBASES UNSTABLE REGION: FROM 1 TO 119443"/>
    <property type="match status" value="1"/>
</dbReference>
<dbReference type="PANTHER" id="PTHR42978">
    <property type="entry name" value="QUORUM-QUENCHING LACTONASE YTNP-RELATED-RELATED"/>
    <property type="match status" value="1"/>
</dbReference>
<dbReference type="SUPFAM" id="SSF56281">
    <property type="entry name" value="Metallo-hydrolase/oxidoreductase"/>
    <property type="match status" value="1"/>
</dbReference>
<evidence type="ECO:0000313" key="7">
    <source>
        <dbReference type="EMBL" id="SOD89591.1"/>
    </source>
</evidence>
<dbReference type="OrthoDB" id="9773738at2"/>
<keyword evidence="5" id="KW-0862">Zinc</keyword>
<dbReference type="CDD" id="cd07729">
    <property type="entry name" value="AHL_lactonase_MBL-fold"/>
    <property type="match status" value="1"/>
</dbReference>
<reference evidence="8" key="1">
    <citation type="submission" date="2017-09" db="EMBL/GenBank/DDBJ databases">
        <authorList>
            <person name="Varghese N."/>
            <person name="Submissions S."/>
        </authorList>
    </citation>
    <scope>NUCLEOTIDE SEQUENCE [LARGE SCALE GENOMIC DNA]</scope>
    <source>
        <strain evidence="8">USBA 140</strain>
    </source>
</reference>
<keyword evidence="8" id="KW-1185">Reference proteome</keyword>
<dbReference type="Gene3D" id="3.60.15.10">
    <property type="entry name" value="Ribonuclease Z/Hydroxyacylglutathione hydrolase-like"/>
    <property type="match status" value="1"/>
</dbReference>
<evidence type="ECO:0000256" key="5">
    <source>
        <dbReference type="ARBA" id="ARBA00022833"/>
    </source>
</evidence>
<keyword evidence="3" id="KW-0479">Metal-binding</keyword>
<dbReference type="GO" id="GO:0046872">
    <property type="term" value="F:metal ion binding"/>
    <property type="evidence" value="ECO:0007669"/>
    <property type="project" value="UniProtKB-KW"/>
</dbReference>
<protein>
    <submittedName>
        <fullName evidence="7">Glyoxylase, beta-lactamase superfamily II</fullName>
    </submittedName>
</protein>
<sequence length="233" mass="26051">MASARFGIDYEVIVKGNNLKLREGFLALANVTLIRTPDGPWLFDCGHFSNRIGVIKGLQRAGLTPADIKVVFLSHLHFDHANNIDLFPQARVIVSRREFDYAAAPHPEDILIPWLIQDQLRKHDLHFIEGDGELAPGIRHMAAPGHTPGLQVLILDTDSKGTVVLAGDAIKYVKEVMARRCDMAFDTAENGTASIRRILDMADRIVPGHFPELRRDGDAWLWDEPAELPLLIR</sequence>
<keyword evidence="4" id="KW-0378">Hydrolase</keyword>
<accession>A0A286G227</accession>